<dbReference type="InParanoid" id="E8R1B2"/>
<accession>E8R1B2</accession>
<gene>
    <name evidence="2" type="ordered locus">Isop_0727</name>
</gene>
<keyword evidence="1" id="KW-0175">Coiled coil</keyword>
<dbReference type="Gene3D" id="3.40.50.1460">
    <property type="match status" value="1"/>
</dbReference>
<name>E8R1B2_ISOPI</name>
<dbReference type="RefSeq" id="WP_013563607.1">
    <property type="nucleotide sequence ID" value="NC_014962.1"/>
</dbReference>
<sequence>MRPIWNVSLFPRVGGHLNLVAFSTLRSSRLGQMGVIQALALTTLLGWQAHSAPAADYVVVFGGGPRLQNSEYSLERNVVLFRQTMPRLRLVDPQLQVLFGSGNEAGSPDVSVGRFEPLPDSFRLVADLFKPSGDTIDIDYRHHELEDVVSSCRKRAVLDTLRDLGGRVKPGDRVLIYNTGHGGKGDPVENGHFYTWGDERVSVREFTEVLDEYPVDVPVLVIMVHCYSGAFANLIFKGGDPVNGLADHPRAGFFATTDSLPAAGCTPDINVENYKEYSSDFWAALGGRDRIGRVVRADDLNGDGWIDSAEAHAHVVTSSTTIDLPVKTSDTLVRVWAARKGLERNDRQVKPPFSVLVAQADPLESHALESLCRDLDLKGEDRLEAIPRRLDETKRLESEIARQLKRKESELGRARRSVADAIAARWPFLKTGWHPETHRVLAGDRPEVIEAIRAHPSFKTWQRLAREVKELQTRITDSERTVKRLERVKRLAETIQLTQAVLGRVEPQERERYWGLRRLEASLIGTSFSDLVPAKLGGQ</sequence>
<evidence type="ECO:0000313" key="2">
    <source>
        <dbReference type="EMBL" id="ADV61318.1"/>
    </source>
</evidence>
<dbReference type="STRING" id="575540.Isop_0727"/>
<evidence type="ECO:0000313" key="3">
    <source>
        <dbReference type="Proteomes" id="UP000008631"/>
    </source>
</evidence>
<dbReference type="OrthoDB" id="7064038at2"/>
<evidence type="ECO:0000256" key="1">
    <source>
        <dbReference type="SAM" id="Coils"/>
    </source>
</evidence>
<dbReference type="eggNOG" id="COG4249">
    <property type="taxonomic scope" value="Bacteria"/>
</dbReference>
<dbReference type="HOGENOM" id="CLU_042272_0_0_0"/>
<organism evidence="2 3">
    <name type="scientific">Isosphaera pallida (strain ATCC 43644 / DSM 9630 / IS1B)</name>
    <dbReference type="NCBI Taxonomy" id="575540"/>
    <lineage>
        <taxon>Bacteria</taxon>
        <taxon>Pseudomonadati</taxon>
        <taxon>Planctomycetota</taxon>
        <taxon>Planctomycetia</taxon>
        <taxon>Isosphaerales</taxon>
        <taxon>Isosphaeraceae</taxon>
        <taxon>Isosphaera</taxon>
    </lineage>
</organism>
<keyword evidence="3" id="KW-1185">Reference proteome</keyword>
<dbReference type="Proteomes" id="UP000008631">
    <property type="component" value="Chromosome"/>
</dbReference>
<dbReference type="KEGG" id="ipa:Isop_0727"/>
<feature type="coiled-coil region" evidence="1">
    <location>
        <begin position="461"/>
        <end position="488"/>
    </location>
</feature>
<protein>
    <submittedName>
        <fullName evidence="2">Uncharacterized protein</fullName>
    </submittedName>
</protein>
<dbReference type="EMBL" id="CP002353">
    <property type="protein sequence ID" value="ADV61318.1"/>
    <property type="molecule type" value="Genomic_DNA"/>
</dbReference>
<proteinExistence type="predicted"/>
<dbReference type="AlphaFoldDB" id="E8R1B2"/>
<reference key="1">
    <citation type="submission" date="2010-11" db="EMBL/GenBank/DDBJ databases">
        <title>The complete sequence of chromosome of Isophaera pallida ATCC 43644.</title>
        <authorList>
            <consortium name="US DOE Joint Genome Institute (JGI-PGF)"/>
            <person name="Lucas S."/>
            <person name="Copeland A."/>
            <person name="Lapidus A."/>
            <person name="Bruce D."/>
            <person name="Goodwin L."/>
            <person name="Pitluck S."/>
            <person name="Kyrpides N."/>
            <person name="Mavromatis K."/>
            <person name="Pagani I."/>
            <person name="Ivanova N."/>
            <person name="Saunders E."/>
            <person name="Brettin T."/>
            <person name="Detter J.C."/>
            <person name="Han C."/>
            <person name="Tapia R."/>
            <person name="Land M."/>
            <person name="Hauser L."/>
            <person name="Markowitz V."/>
            <person name="Cheng J.-F."/>
            <person name="Hugenholtz P."/>
            <person name="Woyke T."/>
            <person name="Wu D."/>
            <person name="Eisen J.A."/>
        </authorList>
    </citation>
    <scope>NUCLEOTIDE SEQUENCE</scope>
    <source>
        <strain>ATCC 43644</strain>
    </source>
</reference>
<reference evidence="2 3" key="2">
    <citation type="journal article" date="2011" name="Stand. Genomic Sci.">
        <title>Complete genome sequence of Isosphaera pallida type strain (IS1B).</title>
        <authorList>
            <consortium name="US DOE Joint Genome Institute (JGI-PGF)"/>
            <person name="Goker M."/>
            <person name="Cleland D."/>
            <person name="Saunders E."/>
            <person name="Lapidus A."/>
            <person name="Nolan M."/>
            <person name="Lucas S."/>
            <person name="Hammon N."/>
            <person name="Deshpande S."/>
            <person name="Cheng J.F."/>
            <person name="Tapia R."/>
            <person name="Han C."/>
            <person name="Goodwin L."/>
            <person name="Pitluck S."/>
            <person name="Liolios K."/>
            <person name="Pagani I."/>
            <person name="Ivanova N."/>
            <person name="Mavromatis K."/>
            <person name="Pati A."/>
            <person name="Chen A."/>
            <person name="Palaniappan K."/>
            <person name="Land M."/>
            <person name="Hauser L."/>
            <person name="Chang Y.J."/>
            <person name="Jeffries C.D."/>
            <person name="Detter J.C."/>
            <person name="Beck B."/>
            <person name="Woyke T."/>
            <person name="Bristow J."/>
            <person name="Eisen J.A."/>
            <person name="Markowitz V."/>
            <person name="Hugenholtz P."/>
            <person name="Kyrpides N.C."/>
            <person name="Klenk H.P."/>
        </authorList>
    </citation>
    <scope>NUCLEOTIDE SEQUENCE [LARGE SCALE GENOMIC DNA]</scope>
    <source>
        <strain evidence="3">ATCC 43644 / DSM 9630 / IS1B</strain>
    </source>
</reference>